<sequence>MTINFVPGQVWFYRGEGVRFEGFIGSDHLHFSNQHKLTPFLVEGPGGDPVPPTMRWALEAYASGALIRLAAPVENVARKLAAKRELDGEEIRKKDKFAVLRRFIVTRLDRLGVSGGSDAKLNQIVAGLWSEAPEEVLALQVRPHPRSVRRWLAERGSKGERQLRQLMSMSGRVSRAFRLPSPIRDKLNESALLYWSDRTLSIADCYARLSREIGLLNEERVRHGQIPFEVPSKEKHRLLIRSLEGFDTYKARFGEKLAKLRFEGCGEGLRASRFLELGCLDTKYLDNLIIVDFEGKLPLGKPYLTAIIDVFTCCIVGFVVTFEPPSIYSALECIKRAHSPKLHLLKGGPRYALLCNIFGRFSEVIVDNGLEYAGLAFEDAMADAGTAVRWAPVRSPTFKSPIERFFRTIDSLLMHKLPGTTLTLEARKDLELNPVEEATLSLPELEALLWEAINLYHFDIHAGLNAIPADIWDRERRAYGIDVIADVRQLDKMAGAVERSRKLTRSGVQFLGLQYNQKDLTSELLNDFATIAPRLGADRGARSYTTKIKYNPANIGEIHVWNEKRKRYVTLPCVEPEYALGLSKKQHELIQDFAKARAEAFSSKADRLRMRAELSLKIEQTYADKPAQNRAKMARLAQSPRVQEVIPHGVVLALEDHNGEPVNVIEHEPLSGQRSDGGRLSKRPVRGGTKRATKPAPVEQTSTVEEPKFGDFSIQKYKSFGQ</sequence>
<organism evidence="3 4">
    <name type="scientific">Caulobacter henricii</name>
    <dbReference type="NCBI Taxonomy" id="69395"/>
    <lineage>
        <taxon>Bacteria</taxon>
        <taxon>Pseudomonadati</taxon>
        <taxon>Pseudomonadota</taxon>
        <taxon>Alphaproteobacteria</taxon>
        <taxon>Caulobacterales</taxon>
        <taxon>Caulobacteraceae</taxon>
        <taxon>Caulobacter</taxon>
    </lineage>
</organism>
<dbReference type="SUPFAM" id="SSF53098">
    <property type="entry name" value="Ribonuclease H-like"/>
    <property type="match status" value="1"/>
</dbReference>
<dbReference type="STRING" id="69395.AQ619_07295"/>
<dbReference type="Gene3D" id="3.30.420.10">
    <property type="entry name" value="Ribonuclease H-like superfamily/Ribonuclease H"/>
    <property type="match status" value="1"/>
</dbReference>
<keyword evidence="4" id="KW-1185">Reference proteome</keyword>
<proteinExistence type="predicted"/>
<evidence type="ECO:0000256" key="1">
    <source>
        <dbReference type="SAM" id="MobiDB-lite"/>
    </source>
</evidence>
<dbReference type="InterPro" id="IPR036397">
    <property type="entry name" value="RNaseH_sf"/>
</dbReference>
<protein>
    <submittedName>
        <fullName evidence="3">Integrase</fullName>
    </submittedName>
</protein>
<feature type="domain" description="Integrase catalytic" evidence="2">
    <location>
        <begin position="280"/>
        <end position="476"/>
    </location>
</feature>
<dbReference type="RefSeq" id="WP_062145917.1">
    <property type="nucleotide sequence ID" value="NZ_CP013002.1"/>
</dbReference>
<feature type="region of interest" description="Disordered" evidence="1">
    <location>
        <begin position="666"/>
        <end position="708"/>
    </location>
</feature>
<feature type="compositionally biased region" description="Basic residues" evidence="1">
    <location>
        <begin position="680"/>
        <end position="693"/>
    </location>
</feature>
<dbReference type="KEGG" id="chq:AQ619_07295"/>
<evidence type="ECO:0000313" key="4">
    <source>
        <dbReference type="Proteomes" id="UP000056905"/>
    </source>
</evidence>
<evidence type="ECO:0000259" key="2">
    <source>
        <dbReference type="PROSITE" id="PS50994"/>
    </source>
</evidence>
<dbReference type="GO" id="GO:0003676">
    <property type="term" value="F:nucleic acid binding"/>
    <property type="evidence" value="ECO:0007669"/>
    <property type="project" value="InterPro"/>
</dbReference>
<dbReference type="PROSITE" id="PS50994">
    <property type="entry name" value="INTEGRASE"/>
    <property type="match status" value="1"/>
</dbReference>
<dbReference type="InterPro" id="IPR012337">
    <property type="entry name" value="RNaseH-like_sf"/>
</dbReference>
<reference evidence="3 4" key="1">
    <citation type="submission" date="2015-10" db="EMBL/GenBank/DDBJ databases">
        <title>Conservation of the essential genome among Caulobacter and Brevundimonas species.</title>
        <authorList>
            <person name="Scott D."/>
            <person name="Ely B."/>
        </authorList>
    </citation>
    <scope>NUCLEOTIDE SEQUENCE [LARGE SCALE GENOMIC DNA]</scope>
    <source>
        <strain evidence="3 4">CB4</strain>
    </source>
</reference>
<dbReference type="InterPro" id="IPR001584">
    <property type="entry name" value="Integrase_cat-core"/>
</dbReference>
<dbReference type="AlphaFoldDB" id="A0A0P0NYJ4"/>
<evidence type="ECO:0000313" key="3">
    <source>
        <dbReference type="EMBL" id="ALL13173.1"/>
    </source>
</evidence>
<gene>
    <name evidence="3" type="ORF">AQ619_07295</name>
</gene>
<dbReference type="EMBL" id="CP013002">
    <property type="protein sequence ID" value="ALL13173.1"/>
    <property type="molecule type" value="Genomic_DNA"/>
</dbReference>
<dbReference type="GO" id="GO:0015074">
    <property type="term" value="P:DNA integration"/>
    <property type="evidence" value="ECO:0007669"/>
    <property type="project" value="InterPro"/>
</dbReference>
<accession>A0A0P0NYJ4</accession>
<dbReference type="Proteomes" id="UP000056905">
    <property type="component" value="Chromosome"/>
</dbReference>
<name>A0A0P0NYJ4_9CAUL</name>
<dbReference type="OrthoDB" id="5287589at2"/>